<evidence type="ECO:0000313" key="6">
    <source>
        <dbReference type="EMBL" id="RSM59552.1"/>
    </source>
</evidence>
<dbReference type="SUPFAM" id="SSF51206">
    <property type="entry name" value="cAMP-binding domain-like"/>
    <property type="match status" value="1"/>
</dbReference>
<dbReference type="InterPro" id="IPR050397">
    <property type="entry name" value="Env_Response_Regulators"/>
</dbReference>
<dbReference type="SUPFAM" id="SSF46785">
    <property type="entry name" value="Winged helix' DNA-binding domain"/>
    <property type="match status" value="1"/>
</dbReference>
<dbReference type="SMART" id="SM00419">
    <property type="entry name" value="HTH_CRP"/>
    <property type="match status" value="1"/>
</dbReference>
<evidence type="ECO:0000259" key="4">
    <source>
        <dbReference type="PROSITE" id="PS50042"/>
    </source>
</evidence>
<dbReference type="PROSITE" id="PS51063">
    <property type="entry name" value="HTH_CRP_2"/>
    <property type="match status" value="1"/>
</dbReference>
<dbReference type="PROSITE" id="PS50042">
    <property type="entry name" value="CNMP_BINDING_3"/>
    <property type="match status" value="1"/>
</dbReference>
<dbReference type="InterPro" id="IPR014710">
    <property type="entry name" value="RmlC-like_jellyroll"/>
</dbReference>
<dbReference type="Gene3D" id="1.10.10.10">
    <property type="entry name" value="Winged helix-like DNA-binding domain superfamily/Winged helix DNA-binding domain"/>
    <property type="match status" value="1"/>
</dbReference>
<dbReference type="Gene3D" id="2.60.120.10">
    <property type="entry name" value="Jelly Rolls"/>
    <property type="match status" value="1"/>
</dbReference>
<dbReference type="InterPro" id="IPR036390">
    <property type="entry name" value="WH_DNA-bd_sf"/>
</dbReference>
<dbReference type="GO" id="GO:0003677">
    <property type="term" value="F:DNA binding"/>
    <property type="evidence" value="ECO:0007669"/>
    <property type="project" value="UniProtKB-KW"/>
</dbReference>
<dbReference type="Pfam" id="PF00027">
    <property type="entry name" value="cNMP_binding"/>
    <property type="match status" value="1"/>
</dbReference>
<gene>
    <name evidence="6" type="ORF">DMH04_55695</name>
</gene>
<proteinExistence type="predicted"/>
<dbReference type="GO" id="GO:0003700">
    <property type="term" value="F:DNA-binding transcription factor activity"/>
    <property type="evidence" value="ECO:0007669"/>
    <property type="project" value="TreeGrafter"/>
</dbReference>
<dbReference type="Pfam" id="PF13545">
    <property type="entry name" value="HTH_Crp_2"/>
    <property type="match status" value="1"/>
</dbReference>
<evidence type="ECO:0008006" key="8">
    <source>
        <dbReference type="Google" id="ProtNLM"/>
    </source>
</evidence>
<name>A0A428XWG0_KIBAR</name>
<dbReference type="SMART" id="SM00100">
    <property type="entry name" value="cNMP"/>
    <property type="match status" value="1"/>
</dbReference>
<organism evidence="6 7">
    <name type="scientific">Kibdelosporangium aridum</name>
    <dbReference type="NCBI Taxonomy" id="2030"/>
    <lineage>
        <taxon>Bacteria</taxon>
        <taxon>Bacillati</taxon>
        <taxon>Actinomycetota</taxon>
        <taxon>Actinomycetes</taxon>
        <taxon>Pseudonocardiales</taxon>
        <taxon>Pseudonocardiaceae</taxon>
        <taxon>Kibdelosporangium</taxon>
    </lineage>
</organism>
<dbReference type="InterPro" id="IPR012318">
    <property type="entry name" value="HTH_CRP"/>
</dbReference>
<dbReference type="InterPro" id="IPR036388">
    <property type="entry name" value="WH-like_DNA-bd_sf"/>
</dbReference>
<evidence type="ECO:0000256" key="3">
    <source>
        <dbReference type="ARBA" id="ARBA00023163"/>
    </source>
</evidence>
<dbReference type="InterPro" id="IPR018490">
    <property type="entry name" value="cNMP-bd_dom_sf"/>
</dbReference>
<sequence length="344" mass="37418">MGSKSPQVAEGDLRAALERLREAAGGPSLREIGNRAGISHDTVHRVLGNPEDATWSSLKQVVEALDGEASQFFTEWSTHHSANEVRDASAAEQAALAVPPTSFGALALDSGRRLGRRGTGVLPYPAGSLLGRLSDRTREDFLAVGVSESRPAGMTLYTQGETDSSAMLLLHGSVKISGSDPAGERTLLAIRVGGDLIGEMSALDVGPREATAITVTDIFFKRMTRAELRNFLARHPDAAIEVATMLSERLRYADRRRMEHGRPASVRVARVLVDLYESYGIRTGMRWDLSVPLTREELASIVGIKLSTAEKIIRTFQQEGLVTGRYRGIAVIDMARLRLRAEIM</sequence>
<evidence type="ECO:0000256" key="1">
    <source>
        <dbReference type="ARBA" id="ARBA00023015"/>
    </source>
</evidence>
<dbReference type="CDD" id="cd00038">
    <property type="entry name" value="CAP_ED"/>
    <property type="match status" value="1"/>
</dbReference>
<evidence type="ECO:0000259" key="5">
    <source>
        <dbReference type="PROSITE" id="PS51063"/>
    </source>
</evidence>
<feature type="domain" description="HTH crp-type" evidence="5">
    <location>
        <begin position="262"/>
        <end position="335"/>
    </location>
</feature>
<dbReference type="OrthoDB" id="41390at2"/>
<keyword evidence="1" id="KW-0805">Transcription regulation</keyword>
<dbReference type="Proteomes" id="UP000287547">
    <property type="component" value="Unassembled WGS sequence"/>
</dbReference>
<evidence type="ECO:0000313" key="7">
    <source>
        <dbReference type="Proteomes" id="UP000287547"/>
    </source>
</evidence>
<dbReference type="EMBL" id="QHKI01000133">
    <property type="protein sequence ID" value="RSM59552.1"/>
    <property type="molecule type" value="Genomic_DNA"/>
</dbReference>
<accession>A0A428XWG0</accession>
<reference evidence="6 7" key="1">
    <citation type="submission" date="2018-05" db="EMBL/GenBank/DDBJ databases">
        <title>Evolution of GPA BGCs.</title>
        <authorList>
            <person name="Waglechner N."/>
            <person name="Wright G.D."/>
        </authorList>
    </citation>
    <scope>NUCLEOTIDE SEQUENCE [LARGE SCALE GENOMIC DNA]</scope>
    <source>
        <strain evidence="6 7">A82846</strain>
    </source>
</reference>
<dbReference type="AlphaFoldDB" id="A0A428XWG0"/>
<dbReference type="PANTHER" id="PTHR24567">
    <property type="entry name" value="CRP FAMILY TRANSCRIPTIONAL REGULATORY PROTEIN"/>
    <property type="match status" value="1"/>
</dbReference>
<dbReference type="GO" id="GO:0005829">
    <property type="term" value="C:cytosol"/>
    <property type="evidence" value="ECO:0007669"/>
    <property type="project" value="TreeGrafter"/>
</dbReference>
<protein>
    <recommendedName>
        <fullName evidence="8">cAMP-binding domain of CRP or a regulatory subunit of cAMP-dependent protein kinases</fullName>
    </recommendedName>
</protein>
<dbReference type="PANTHER" id="PTHR24567:SF74">
    <property type="entry name" value="HTH-TYPE TRANSCRIPTIONAL REGULATOR ARCR"/>
    <property type="match status" value="1"/>
</dbReference>
<dbReference type="InterPro" id="IPR000595">
    <property type="entry name" value="cNMP-bd_dom"/>
</dbReference>
<keyword evidence="3" id="KW-0804">Transcription</keyword>
<feature type="domain" description="Cyclic nucleotide-binding" evidence="4">
    <location>
        <begin position="129"/>
        <end position="232"/>
    </location>
</feature>
<comment type="caution">
    <text evidence="6">The sequence shown here is derived from an EMBL/GenBank/DDBJ whole genome shotgun (WGS) entry which is preliminary data.</text>
</comment>
<evidence type="ECO:0000256" key="2">
    <source>
        <dbReference type="ARBA" id="ARBA00023125"/>
    </source>
</evidence>
<keyword evidence="2" id="KW-0238">DNA-binding</keyword>